<evidence type="ECO:0000259" key="2">
    <source>
        <dbReference type="PROSITE" id="PS50030"/>
    </source>
</evidence>
<sequence>MPSLPASDGFQNPVQSSGLNSKICNPTNQLLDRSVSAPASICSSESRLQEPIDPRAGKSFKSPTECQITPEEEHPLLLPHLSNNASLANADPSPQPGEATCCNPACLSQKTLKETFIAASLKECNAEEQDRGQEHPSEVAKENSLADTATKHRQNTDTCLSSEQEQKHECPIDHQTCKEPEKEHLEEQIETTDPKPPGHVGGVEELVVEEASQRADPPAETRGDGQEKAGLPCVKGSIQLSASRSCVHEEAFMEVDVVEQPVAEAWSSASERERGAEKRSVSNLNMDTFSMEVEALKSVSSLSDPLSTADVPHSESTTEIPAKYNELSNLAAEDSSAPSSIHQPDTDPGRPSEEPCFSLASALKELHRLLIISRKGECKILASEEVSQLEIIHREPAAQQKGPSEEEQKGSDPTSQEQSCSFHGVRSEGGRVEGNQPRDADTANSSHVRSALGEGALESQEASGESDLVMVDSAATSEWQQSSEQAEVLPEGYQSPTLEQNTSISSTPALDEGAPQDPHTPFAGAPGSSSTSAPEGPRPRGGREDPLLSPPAGCTGRTSGGASPPPAFPAADVDRILSAGFTTREALEALERAGGNADLALLILLAKSIVVPT</sequence>
<feature type="region of interest" description="Disordered" evidence="1">
    <location>
        <begin position="127"/>
        <end position="231"/>
    </location>
</feature>
<name>A0A7L1XVL9_9AVES</name>
<evidence type="ECO:0000256" key="1">
    <source>
        <dbReference type="SAM" id="MobiDB-lite"/>
    </source>
</evidence>
<feature type="domain" description="UBA" evidence="2">
    <location>
        <begin position="567"/>
        <end position="607"/>
    </location>
</feature>
<feature type="region of interest" description="Disordered" evidence="1">
    <location>
        <begin position="392"/>
        <end position="571"/>
    </location>
</feature>
<feature type="compositionally biased region" description="Polar residues" evidence="1">
    <location>
        <begin position="9"/>
        <end position="25"/>
    </location>
</feature>
<feature type="non-terminal residue" evidence="3">
    <location>
        <position position="1"/>
    </location>
</feature>
<comment type="caution">
    <text evidence="3">The sequence shown here is derived from an EMBL/GenBank/DDBJ whole genome shotgun (WGS) entry which is preliminary data.</text>
</comment>
<evidence type="ECO:0000313" key="4">
    <source>
        <dbReference type="Proteomes" id="UP000565698"/>
    </source>
</evidence>
<dbReference type="Proteomes" id="UP000565698">
    <property type="component" value="Unassembled WGS sequence"/>
</dbReference>
<reference evidence="3 4" key="1">
    <citation type="submission" date="2019-09" db="EMBL/GenBank/DDBJ databases">
        <title>Bird 10,000 Genomes (B10K) Project - Family phase.</title>
        <authorList>
            <person name="Zhang G."/>
        </authorList>
    </citation>
    <scope>NUCLEOTIDE SEQUENCE [LARGE SCALE GENOMIC DNA]</scope>
    <source>
        <strain evidence="3">B10K-DU-002-47</strain>
        <tissue evidence="3">Muscle</tissue>
    </source>
</reference>
<feature type="compositionally biased region" description="Basic and acidic residues" evidence="1">
    <location>
        <begin position="47"/>
        <end position="56"/>
    </location>
</feature>
<feature type="compositionally biased region" description="Basic and acidic residues" evidence="1">
    <location>
        <begin position="127"/>
        <end position="141"/>
    </location>
</feature>
<dbReference type="PROSITE" id="PS50030">
    <property type="entry name" value="UBA"/>
    <property type="match status" value="1"/>
</dbReference>
<feature type="compositionally biased region" description="Basic and acidic residues" evidence="1">
    <location>
        <begin position="164"/>
        <end position="187"/>
    </location>
</feature>
<feature type="compositionally biased region" description="Basic and acidic residues" evidence="1">
    <location>
        <begin position="270"/>
        <end position="280"/>
    </location>
</feature>
<feature type="compositionally biased region" description="Polar residues" evidence="1">
    <location>
        <begin position="474"/>
        <end position="485"/>
    </location>
</feature>
<dbReference type="AlphaFoldDB" id="A0A7L1XVL9"/>
<feature type="compositionally biased region" description="Polar residues" evidence="1">
    <location>
        <begin position="411"/>
        <end position="421"/>
    </location>
</feature>
<feature type="region of interest" description="Disordered" evidence="1">
    <location>
        <begin position="1"/>
        <end position="25"/>
    </location>
</feature>
<evidence type="ECO:0000313" key="3">
    <source>
        <dbReference type="EMBL" id="NXP12828.1"/>
    </source>
</evidence>
<feature type="region of interest" description="Disordered" evidence="1">
    <location>
        <begin position="265"/>
        <end position="284"/>
    </location>
</feature>
<dbReference type="EMBL" id="VXBW01006697">
    <property type="protein sequence ID" value="NXP12828.1"/>
    <property type="molecule type" value="Genomic_DNA"/>
</dbReference>
<feature type="non-terminal residue" evidence="3">
    <location>
        <position position="613"/>
    </location>
</feature>
<feature type="compositionally biased region" description="Basic and acidic residues" evidence="1">
    <location>
        <begin position="425"/>
        <end position="441"/>
    </location>
</feature>
<feature type="compositionally biased region" description="Low complexity" evidence="1">
    <location>
        <begin position="76"/>
        <end position="92"/>
    </location>
</feature>
<feature type="compositionally biased region" description="Basic and acidic residues" evidence="1">
    <location>
        <begin position="537"/>
        <end position="546"/>
    </location>
</feature>
<dbReference type="InterPro" id="IPR015940">
    <property type="entry name" value="UBA"/>
</dbReference>
<feature type="compositionally biased region" description="Basic and acidic residues" evidence="1">
    <location>
        <begin position="211"/>
        <end position="227"/>
    </location>
</feature>
<dbReference type="OrthoDB" id="1047367at2759"/>
<protein>
    <submittedName>
        <fullName evidence="3">RSCA1 protein</fullName>
    </submittedName>
</protein>
<keyword evidence="4" id="KW-1185">Reference proteome</keyword>
<feature type="region of interest" description="Disordered" evidence="1">
    <location>
        <begin position="300"/>
        <end position="355"/>
    </location>
</feature>
<feature type="compositionally biased region" description="Basic and acidic residues" evidence="1">
    <location>
        <begin position="344"/>
        <end position="353"/>
    </location>
</feature>
<feature type="compositionally biased region" description="Polar residues" evidence="1">
    <location>
        <begin position="494"/>
        <end position="508"/>
    </location>
</feature>
<organism evidence="3 4">
    <name type="scientific">Thinocorus orbignyianus</name>
    <dbReference type="NCBI Taxonomy" id="161742"/>
    <lineage>
        <taxon>Eukaryota</taxon>
        <taxon>Metazoa</taxon>
        <taxon>Chordata</taxon>
        <taxon>Craniata</taxon>
        <taxon>Vertebrata</taxon>
        <taxon>Euteleostomi</taxon>
        <taxon>Archelosauria</taxon>
        <taxon>Archosauria</taxon>
        <taxon>Dinosauria</taxon>
        <taxon>Saurischia</taxon>
        <taxon>Theropoda</taxon>
        <taxon>Coelurosauria</taxon>
        <taxon>Aves</taxon>
        <taxon>Neognathae</taxon>
        <taxon>Neoaves</taxon>
        <taxon>Aequornithes</taxon>
        <taxon>Ciconiiformes</taxon>
        <taxon>Thinocoridae</taxon>
        <taxon>Thinocorus</taxon>
    </lineage>
</organism>
<feature type="compositionally biased region" description="Low complexity" evidence="1">
    <location>
        <begin position="523"/>
        <end position="535"/>
    </location>
</feature>
<dbReference type="PANTHER" id="PTHR15397:SF3">
    <property type="entry name" value="DNA DAMAGE INDUCIBLE 1 HOMOLOG 2"/>
    <property type="match status" value="1"/>
</dbReference>
<gene>
    <name evidence="3" type="primary">Rsc1a1</name>
    <name evidence="3" type="ORF">THIORB_R08012</name>
</gene>
<accession>A0A7L1XVL9</accession>
<feature type="region of interest" description="Disordered" evidence="1">
    <location>
        <begin position="40"/>
        <end position="95"/>
    </location>
</feature>
<dbReference type="PANTHER" id="PTHR15397">
    <property type="entry name" value="SODIUM-GLUCOSE COTRANSPORTER REGULATORY PROTEIN -RELATED"/>
    <property type="match status" value="1"/>
</dbReference>
<proteinExistence type="predicted"/>
<dbReference type="SMART" id="SM00165">
    <property type="entry name" value="UBA"/>
    <property type="match status" value="1"/>
</dbReference>